<organism evidence="1 2">
    <name type="scientific">Mucuna pruriens</name>
    <name type="common">Velvet bean</name>
    <name type="synonym">Dolichos pruriens</name>
    <dbReference type="NCBI Taxonomy" id="157652"/>
    <lineage>
        <taxon>Eukaryota</taxon>
        <taxon>Viridiplantae</taxon>
        <taxon>Streptophyta</taxon>
        <taxon>Embryophyta</taxon>
        <taxon>Tracheophyta</taxon>
        <taxon>Spermatophyta</taxon>
        <taxon>Magnoliopsida</taxon>
        <taxon>eudicotyledons</taxon>
        <taxon>Gunneridae</taxon>
        <taxon>Pentapetalae</taxon>
        <taxon>rosids</taxon>
        <taxon>fabids</taxon>
        <taxon>Fabales</taxon>
        <taxon>Fabaceae</taxon>
        <taxon>Papilionoideae</taxon>
        <taxon>50 kb inversion clade</taxon>
        <taxon>NPAAA clade</taxon>
        <taxon>indigoferoid/millettioid clade</taxon>
        <taxon>Phaseoleae</taxon>
        <taxon>Mucuna</taxon>
    </lineage>
</organism>
<evidence type="ECO:0000313" key="2">
    <source>
        <dbReference type="Proteomes" id="UP000257109"/>
    </source>
</evidence>
<dbReference type="Proteomes" id="UP000257109">
    <property type="component" value="Unassembled WGS sequence"/>
</dbReference>
<protein>
    <recommendedName>
        <fullName evidence="3">DDE Tnp4 domain-containing protein</fullName>
    </recommendedName>
</protein>
<dbReference type="EMBL" id="QJKJ01015748">
    <property type="protein sequence ID" value="RDX62022.1"/>
    <property type="molecule type" value="Genomic_DNA"/>
</dbReference>
<accession>A0A371E7K7</accession>
<keyword evidence="2" id="KW-1185">Reference proteome</keyword>
<reference evidence="1" key="1">
    <citation type="submission" date="2018-05" db="EMBL/GenBank/DDBJ databases">
        <title>Draft genome of Mucuna pruriens seed.</title>
        <authorList>
            <person name="Nnadi N.E."/>
            <person name="Vos R."/>
            <person name="Hasami M.H."/>
            <person name="Devisetty U.K."/>
            <person name="Aguiy J.C."/>
        </authorList>
    </citation>
    <scope>NUCLEOTIDE SEQUENCE [LARGE SCALE GENOMIC DNA]</scope>
    <source>
        <strain evidence="1">JCA_2017</strain>
    </source>
</reference>
<name>A0A371E7K7_MUCPR</name>
<evidence type="ECO:0000313" key="1">
    <source>
        <dbReference type="EMBL" id="RDX62022.1"/>
    </source>
</evidence>
<comment type="caution">
    <text evidence="1">The sequence shown here is derived from an EMBL/GenBank/DDBJ whole genome shotgun (WGS) entry which is preliminary data.</text>
</comment>
<gene>
    <name evidence="1" type="ORF">CR513_59694</name>
</gene>
<proteinExistence type="predicted"/>
<sequence>MKFTYILARWEGTASNSRISRDALRKTYFLKVSLLGVRYHLKEYLVQGLKNYKELFNLYHSSLRNSFKKSFPIIARVPPHYSFGTIRNIVVAYCILHNFLIGMDSDDLLLTLLEREVDIPHIQQLYNDNKQELDLRDNIATKMFEHG</sequence>
<evidence type="ECO:0008006" key="3">
    <source>
        <dbReference type="Google" id="ProtNLM"/>
    </source>
</evidence>
<dbReference type="OrthoDB" id="1414267at2759"/>
<feature type="non-terminal residue" evidence="1">
    <location>
        <position position="1"/>
    </location>
</feature>
<dbReference type="AlphaFoldDB" id="A0A371E7K7"/>